<feature type="domain" description="Helicase ATP-binding" evidence="2">
    <location>
        <begin position="239"/>
        <end position="389"/>
    </location>
</feature>
<dbReference type="PROSITE" id="PS51192">
    <property type="entry name" value="HELICASE_ATP_BIND_1"/>
    <property type="match status" value="1"/>
</dbReference>
<dbReference type="CDD" id="cd09204">
    <property type="entry name" value="PLDc_N_DEXD_b2"/>
    <property type="match status" value="1"/>
</dbReference>
<dbReference type="InterPro" id="IPR001736">
    <property type="entry name" value="PLipase_D/transphosphatidylase"/>
</dbReference>
<dbReference type="GO" id="GO:0004386">
    <property type="term" value="F:helicase activity"/>
    <property type="evidence" value="ECO:0007669"/>
    <property type="project" value="UniProtKB-KW"/>
</dbReference>
<dbReference type="SUPFAM" id="SSF52540">
    <property type="entry name" value="P-loop containing nucleoside triphosphate hydrolases"/>
    <property type="match status" value="1"/>
</dbReference>
<dbReference type="PANTHER" id="PTHR47396">
    <property type="entry name" value="TYPE I RESTRICTION ENZYME ECOKI R PROTEIN"/>
    <property type="match status" value="1"/>
</dbReference>
<evidence type="ECO:0000313" key="5">
    <source>
        <dbReference type="Proteomes" id="UP001519921"/>
    </source>
</evidence>
<dbReference type="InterPro" id="IPR001650">
    <property type="entry name" value="Helicase_C-like"/>
</dbReference>
<keyword evidence="4" id="KW-0547">Nucleotide-binding</keyword>
<dbReference type="InterPro" id="IPR058403">
    <property type="entry name" value="DUF8090"/>
</dbReference>
<evidence type="ECO:0000313" key="4">
    <source>
        <dbReference type="EMBL" id="MBW6411025.1"/>
    </source>
</evidence>
<organism evidence="4 5">
    <name type="scientific">Clostridium weizhouense</name>
    <dbReference type="NCBI Taxonomy" id="2859781"/>
    <lineage>
        <taxon>Bacteria</taxon>
        <taxon>Bacillati</taxon>
        <taxon>Bacillota</taxon>
        <taxon>Clostridia</taxon>
        <taxon>Eubacteriales</taxon>
        <taxon>Clostridiaceae</taxon>
        <taxon>Clostridium</taxon>
    </lineage>
</organism>
<keyword evidence="4" id="KW-0347">Helicase</keyword>
<dbReference type="Pfam" id="PF11907">
    <property type="entry name" value="DUF3427"/>
    <property type="match status" value="1"/>
</dbReference>
<evidence type="ECO:0000259" key="3">
    <source>
        <dbReference type="PROSITE" id="PS51194"/>
    </source>
</evidence>
<reference evidence="4 5" key="1">
    <citation type="submission" date="2021-07" db="EMBL/GenBank/DDBJ databases">
        <title>Clostridium weizhouense sp. nov., an anaerobic bacterium isolated from activated sludge of Petroleum wastewater.</title>
        <authorList>
            <person name="Li Q."/>
        </authorList>
    </citation>
    <scope>NUCLEOTIDE SEQUENCE [LARGE SCALE GENOMIC DNA]</scope>
    <source>
        <strain evidence="4 5">YB-6</strain>
    </source>
</reference>
<dbReference type="CDD" id="cd18799">
    <property type="entry name" value="SF2_C_EcoAI-like"/>
    <property type="match status" value="1"/>
</dbReference>
<dbReference type="PANTHER" id="PTHR47396:SF1">
    <property type="entry name" value="ATP-DEPENDENT HELICASE IRC3-RELATED"/>
    <property type="match status" value="1"/>
</dbReference>
<keyword evidence="4" id="KW-0067">ATP-binding</keyword>
<dbReference type="SMART" id="SM00487">
    <property type="entry name" value="DEXDc"/>
    <property type="match status" value="1"/>
</dbReference>
<keyword evidence="5" id="KW-1185">Reference proteome</keyword>
<dbReference type="Pfam" id="PF13091">
    <property type="entry name" value="PLDc_2"/>
    <property type="match status" value="1"/>
</dbReference>
<dbReference type="Pfam" id="PF04851">
    <property type="entry name" value="ResIII"/>
    <property type="match status" value="1"/>
</dbReference>
<dbReference type="CDD" id="cd18032">
    <property type="entry name" value="DEXHc_RE_I_III_res"/>
    <property type="match status" value="1"/>
</dbReference>
<proteinExistence type="predicted"/>
<feature type="domain" description="Helicase C-terminal" evidence="3">
    <location>
        <begin position="425"/>
        <end position="623"/>
    </location>
</feature>
<protein>
    <submittedName>
        <fullName evidence="4">DEAD/DEAH box helicase</fullName>
    </submittedName>
</protein>
<dbReference type="SMART" id="SM00490">
    <property type="entry name" value="HELICc"/>
    <property type="match status" value="1"/>
</dbReference>
<name>A0ABS7AQS3_9CLOT</name>
<dbReference type="RefSeq" id="WP_219780485.1">
    <property type="nucleotide sequence ID" value="NZ_JAHXPT010000010.1"/>
</dbReference>
<comment type="caution">
    <text evidence="4">The sequence shown here is derived from an EMBL/GenBank/DDBJ whole genome shotgun (WGS) entry which is preliminary data.</text>
</comment>
<dbReference type="EMBL" id="JAHXPT010000010">
    <property type="protein sequence ID" value="MBW6411025.1"/>
    <property type="molecule type" value="Genomic_DNA"/>
</dbReference>
<dbReference type="PROSITE" id="PS51194">
    <property type="entry name" value="HELICASE_CTER"/>
    <property type="match status" value="1"/>
</dbReference>
<evidence type="ECO:0000259" key="1">
    <source>
        <dbReference type="PROSITE" id="PS50035"/>
    </source>
</evidence>
<feature type="domain" description="PLD phosphodiesterase" evidence="1">
    <location>
        <begin position="125"/>
        <end position="155"/>
    </location>
</feature>
<dbReference type="InterPro" id="IPR025202">
    <property type="entry name" value="PLD-like_dom"/>
</dbReference>
<keyword evidence="4" id="KW-0378">Hydrolase</keyword>
<dbReference type="Proteomes" id="UP001519921">
    <property type="component" value="Unassembled WGS sequence"/>
</dbReference>
<accession>A0ABS7AQS3</accession>
<dbReference type="InterPro" id="IPR014001">
    <property type="entry name" value="Helicase_ATP-bd"/>
</dbReference>
<gene>
    <name evidence="4" type="ORF">KYD98_13050</name>
</gene>
<dbReference type="Gene3D" id="3.40.50.300">
    <property type="entry name" value="P-loop containing nucleotide triphosphate hydrolases"/>
    <property type="match status" value="2"/>
</dbReference>
<dbReference type="PROSITE" id="PS50035">
    <property type="entry name" value="PLD"/>
    <property type="match status" value="1"/>
</dbReference>
<dbReference type="Pfam" id="PF26350">
    <property type="entry name" value="DUF8090"/>
    <property type="match status" value="1"/>
</dbReference>
<dbReference type="InterPro" id="IPR050742">
    <property type="entry name" value="Helicase_Restrict-Modif_Enz"/>
</dbReference>
<dbReference type="SUPFAM" id="SSF56024">
    <property type="entry name" value="Phospholipase D/nuclease"/>
    <property type="match status" value="1"/>
</dbReference>
<evidence type="ECO:0000259" key="2">
    <source>
        <dbReference type="PROSITE" id="PS51192"/>
    </source>
</evidence>
<sequence length="968" mass="112795">MNSTVNELNSVREEQISFNDIKYKDIDIENKEFLVNNKLIVNSEKGNLLDELKKLLSECEKFYFSVAFINFSGLQLLLDSFKELEDKGIKGKILTSTYLNFTEPKALERINRFSNIDLKVFIATKESGFHTKAYIFENKEEYKIIIGSSNITQRALKSNIEWNVSVISKKDDSFTREVLEEYLSLWEVTSVVDNEFLKNYSSFLKEIRKVQNNKSLDFNDYELIKPNNMQKRAIENLNRIRSSGEDKALVIAATGTGKTYMSAFDVLSYKPKKILFLVHREEILISAERTFKRLVKNKNKTTGLLTGTSKELEADYLFSTIQSMSSEFENFSRDEFEYIIIDEAHHASSPSYKKIMEYFKPKFLLGMTATPERCDSESIFDIFDNNVALEVRLREALELELITPFHYFGITDIDGVDLSNVKINDIDEIAKRLKVNERVDFIIDKMNFYGYDGEKLKCVGFCASVDHAEYMANEFNKKGIKSICLTGLNSAKERADYIKKLESEDDELEVIFTVDIFNEGVDIPSINLVLMLRPTNSPIIFIQQLGRGLRKHKEKTFLTVLDFIGNHKKAFLIALALNGSKYYDKDSLKVAVATQFGNIPGCTNIQMDRIAQERILEQLNEENFNSMKYLKEEYLEFKKMNGLKPPYFLMDYIKYDGAPDPLRFINKEKTYIGFVAKIEKDDKLKNLLEDEVFIKILKELSSKLPIKRVYEFSILKYMLKHGEISVDKAKSEILKYIDYVDDNSVIHSLQCLSQAYYDSGQIKNNIKCFEFEGKVLKATWNFKKVVNDKKYSMYIEDVINYALIRYEKEFESQYYGMPFLKNYEQYQMVDAALLSNYTKIHSSFRGSGLITNGKEYFLFVDLHKEDGIKESINYKDKFIDRRYFQWQTPNSTSQSSERGKNIIFNKQRKVNLHIFVRKYREIDGAVEPYIYIGKGDVVEYEGEKPITVKIKLEHEMPVRLYTEFIKKV</sequence>
<dbReference type="InterPro" id="IPR027417">
    <property type="entry name" value="P-loop_NTPase"/>
</dbReference>
<dbReference type="Gene3D" id="3.30.870.10">
    <property type="entry name" value="Endonuclease Chain A"/>
    <property type="match status" value="1"/>
</dbReference>
<dbReference type="InterPro" id="IPR006935">
    <property type="entry name" value="Helicase/UvrB_N"/>
</dbReference>
<dbReference type="Pfam" id="PF00271">
    <property type="entry name" value="Helicase_C"/>
    <property type="match status" value="1"/>
</dbReference>
<dbReference type="InterPro" id="IPR021835">
    <property type="entry name" value="DUF3427"/>
</dbReference>